<dbReference type="AlphaFoldDB" id="R1I031"/>
<dbReference type="EMBL" id="AOUO01000085">
    <property type="protein sequence ID" value="EOD69130.1"/>
    <property type="molecule type" value="Genomic_DNA"/>
</dbReference>
<evidence type="ECO:0000313" key="1">
    <source>
        <dbReference type="EMBL" id="EOD69130.1"/>
    </source>
</evidence>
<evidence type="ECO:0000313" key="2">
    <source>
        <dbReference type="Proteomes" id="UP000014139"/>
    </source>
</evidence>
<gene>
    <name evidence="1" type="ORF">H480_07743</name>
</gene>
<reference evidence="1 2" key="1">
    <citation type="submission" date="2013-02" db="EMBL/GenBank/DDBJ databases">
        <title>Draft genome sequence of Amycolatopsis vancoresmycina strain DSM 44592T.</title>
        <authorList>
            <person name="Kumar S."/>
            <person name="Kaur N."/>
            <person name="Kaur C."/>
            <person name="Raghava G.P.S."/>
            <person name="Mayilraj S."/>
        </authorList>
    </citation>
    <scope>NUCLEOTIDE SEQUENCE [LARGE SCALE GENOMIC DNA]</scope>
    <source>
        <strain evidence="1 2">DSM 44592</strain>
    </source>
</reference>
<dbReference type="Proteomes" id="UP000014139">
    <property type="component" value="Unassembled WGS sequence"/>
</dbReference>
<protein>
    <submittedName>
        <fullName evidence="1">Uncharacterized protein</fullName>
    </submittedName>
</protein>
<keyword evidence="2" id="KW-1185">Reference proteome</keyword>
<sequence length="232" mass="25338">MAAAELDRAERALSRVADPALEWRPRLDLIRAALAAGLPERARAVARKADDLRDRAAAVLLVARDTRDGDLLDEAEQLVEAFTDPIDTMSGLLRMIAVTADWGDRARTRDLIGRLAAVAPPAEEDLKAGFRLVAGQARRVVRLCSTRIRSLTEVAEETSGAGTFIGERRYETAISVVPARYFGPPTKDLSPEEALLKELTEDDWAHVVEDLVDRCPEAYPAIIAELDALAAD</sequence>
<proteinExistence type="predicted"/>
<dbReference type="PATRIC" id="fig|1292037.4.peg.1498"/>
<accession>R1I031</accession>
<name>R1I031_9PSEU</name>
<organism evidence="1 2">
    <name type="scientific">Amycolatopsis vancoresmycina DSM 44592</name>
    <dbReference type="NCBI Taxonomy" id="1292037"/>
    <lineage>
        <taxon>Bacteria</taxon>
        <taxon>Bacillati</taxon>
        <taxon>Actinomycetota</taxon>
        <taxon>Actinomycetes</taxon>
        <taxon>Pseudonocardiales</taxon>
        <taxon>Pseudonocardiaceae</taxon>
        <taxon>Amycolatopsis</taxon>
    </lineage>
</organism>
<comment type="caution">
    <text evidence="1">The sequence shown here is derived from an EMBL/GenBank/DDBJ whole genome shotgun (WGS) entry which is preliminary data.</text>
</comment>